<reference evidence="3 4" key="1">
    <citation type="journal article" date="2015" name="Genome Announc.">
        <title>Complete Genome Sequence of Sedimenticola thiotaurini Strain SIP-G1, a Polyphosphate- and Polyhydroxyalkanoate-Accumulating Sulfur-Oxidizing Gammaproteobacterium Isolated from Salt Marsh Sediments.</title>
        <authorList>
            <person name="Flood B.E."/>
            <person name="Jones D.S."/>
            <person name="Bailey J.V."/>
        </authorList>
    </citation>
    <scope>NUCLEOTIDE SEQUENCE [LARGE SCALE GENOMIC DNA]</scope>
    <source>
        <strain evidence="3 4">SIP-G1</strain>
    </source>
</reference>
<sequence length="269" mass="29757">MNQTIVAFLAIACYLAGGIFIAFRLFSERMGSPSLRHLGIALGIAGVILHGYLLYQSVIREGGLNFSFFGASSLIAWTTLLLLMLSALTKPVENLGIVLMPMAALTIALDMHFPAEHLLAASSSWELRVHVLISLLAYSLLAIASVQAILLAIQDYHLRHRHPGGFIRALPPLQTMEALLFEMIWLGFILLTVALLSGFIFLEDLFAQHLVHKTILSIAAWMVFGTLLWGRHRSGWRGQKALNWTLSGFVVLMLAYFGSKFVLEILIKA</sequence>
<dbReference type="PANTHER" id="PTHR38034:SF1">
    <property type="entry name" value="INNER MEMBRANE PROTEIN YPJD"/>
    <property type="match status" value="1"/>
</dbReference>
<dbReference type="GO" id="GO:0020037">
    <property type="term" value="F:heme binding"/>
    <property type="evidence" value="ECO:0007669"/>
    <property type="project" value="InterPro"/>
</dbReference>
<feature type="transmembrane region" description="Helical" evidence="1">
    <location>
        <begin position="95"/>
        <end position="115"/>
    </location>
</feature>
<dbReference type="PANTHER" id="PTHR38034">
    <property type="entry name" value="INNER MEMBRANE PROTEIN YPJD"/>
    <property type="match status" value="1"/>
</dbReference>
<feature type="transmembrane region" description="Helical" evidence="1">
    <location>
        <begin position="38"/>
        <end position="55"/>
    </location>
</feature>
<feature type="transmembrane region" description="Helical" evidence="1">
    <location>
        <begin position="242"/>
        <end position="263"/>
    </location>
</feature>
<gene>
    <name evidence="3" type="ORF">AAY24_07795</name>
</gene>
<organism evidence="3 4">
    <name type="scientific">Sedimenticola thiotaurini</name>
    <dbReference type="NCBI Taxonomy" id="1543721"/>
    <lineage>
        <taxon>Bacteria</taxon>
        <taxon>Pseudomonadati</taxon>
        <taxon>Pseudomonadota</taxon>
        <taxon>Gammaproteobacteria</taxon>
        <taxon>Chromatiales</taxon>
        <taxon>Sedimenticolaceae</taxon>
        <taxon>Sedimenticola</taxon>
    </lineage>
</organism>
<name>A0A0F7JXA9_9GAMM</name>
<dbReference type="Pfam" id="PF01578">
    <property type="entry name" value="Cytochrom_C_asm"/>
    <property type="match status" value="1"/>
</dbReference>
<feature type="transmembrane region" description="Helical" evidence="1">
    <location>
        <begin position="179"/>
        <end position="202"/>
    </location>
</feature>
<dbReference type="Proteomes" id="UP000034410">
    <property type="component" value="Chromosome"/>
</dbReference>
<evidence type="ECO:0000313" key="4">
    <source>
        <dbReference type="Proteomes" id="UP000034410"/>
    </source>
</evidence>
<dbReference type="KEGG" id="seds:AAY24_07795"/>
<dbReference type="InterPro" id="IPR002541">
    <property type="entry name" value="Cyt_c_assembly"/>
</dbReference>
<evidence type="ECO:0000313" key="3">
    <source>
        <dbReference type="EMBL" id="AKH20267.1"/>
    </source>
</evidence>
<feature type="domain" description="Cytochrome c assembly protein" evidence="2">
    <location>
        <begin position="47"/>
        <end position="266"/>
    </location>
</feature>
<feature type="transmembrane region" description="Helical" evidence="1">
    <location>
        <begin position="135"/>
        <end position="158"/>
    </location>
</feature>
<feature type="transmembrane region" description="Helical" evidence="1">
    <location>
        <begin position="67"/>
        <end position="88"/>
    </location>
</feature>
<proteinExistence type="predicted"/>
<protein>
    <submittedName>
        <fullName evidence="3">Cytochrome C biogenesis protein</fullName>
    </submittedName>
</protein>
<keyword evidence="1" id="KW-0472">Membrane</keyword>
<feature type="transmembrane region" description="Helical" evidence="1">
    <location>
        <begin position="214"/>
        <end position="230"/>
    </location>
</feature>
<feature type="transmembrane region" description="Helical" evidence="1">
    <location>
        <begin position="6"/>
        <end position="26"/>
    </location>
</feature>
<keyword evidence="1" id="KW-1133">Transmembrane helix</keyword>
<dbReference type="InterPro" id="IPR052372">
    <property type="entry name" value="YpjD/HemX"/>
</dbReference>
<dbReference type="GO" id="GO:0017004">
    <property type="term" value="P:cytochrome complex assembly"/>
    <property type="evidence" value="ECO:0007669"/>
    <property type="project" value="InterPro"/>
</dbReference>
<dbReference type="RefSeq" id="WP_046859202.1">
    <property type="nucleotide sequence ID" value="NZ_CP011412.1"/>
</dbReference>
<evidence type="ECO:0000256" key="1">
    <source>
        <dbReference type="SAM" id="Phobius"/>
    </source>
</evidence>
<dbReference type="PATRIC" id="fig|1543721.4.peg.1615"/>
<dbReference type="OrthoDB" id="9780793at2"/>
<evidence type="ECO:0000259" key="2">
    <source>
        <dbReference type="Pfam" id="PF01578"/>
    </source>
</evidence>
<dbReference type="AlphaFoldDB" id="A0A0F7JXA9"/>
<accession>A0A0F7JXA9</accession>
<dbReference type="GO" id="GO:0005886">
    <property type="term" value="C:plasma membrane"/>
    <property type="evidence" value="ECO:0007669"/>
    <property type="project" value="TreeGrafter"/>
</dbReference>
<keyword evidence="1" id="KW-0812">Transmembrane</keyword>
<keyword evidence="4" id="KW-1185">Reference proteome</keyword>
<dbReference type="EMBL" id="CP011412">
    <property type="protein sequence ID" value="AKH20267.1"/>
    <property type="molecule type" value="Genomic_DNA"/>
</dbReference>